<accession>A0ABV7YVC4</accession>
<proteinExistence type="predicted"/>
<keyword evidence="1" id="KW-0732">Signal</keyword>
<evidence type="ECO:0000313" key="3">
    <source>
        <dbReference type="Proteomes" id="UP001595616"/>
    </source>
</evidence>
<organism evidence="2 3">
    <name type="scientific">Lacihabitans lacunae</name>
    <dbReference type="NCBI Taxonomy" id="1028214"/>
    <lineage>
        <taxon>Bacteria</taxon>
        <taxon>Pseudomonadati</taxon>
        <taxon>Bacteroidota</taxon>
        <taxon>Cytophagia</taxon>
        <taxon>Cytophagales</taxon>
        <taxon>Leadbetterellaceae</taxon>
        <taxon>Lacihabitans</taxon>
    </lineage>
</organism>
<evidence type="ECO:0000256" key="1">
    <source>
        <dbReference type="SAM" id="SignalP"/>
    </source>
</evidence>
<dbReference type="Proteomes" id="UP001595616">
    <property type="component" value="Unassembled WGS sequence"/>
</dbReference>
<evidence type="ECO:0008006" key="4">
    <source>
        <dbReference type="Google" id="ProtNLM"/>
    </source>
</evidence>
<feature type="chain" id="PRO_5046477289" description="DUF5723 domain-containing protein" evidence="1">
    <location>
        <begin position="21"/>
        <end position="519"/>
    </location>
</feature>
<keyword evidence="3" id="KW-1185">Reference proteome</keyword>
<comment type="caution">
    <text evidence="2">The sequence shown here is derived from an EMBL/GenBank/DDBJ whole genome shotgun (WGS) entry which is preliminary data.</text>
</comment>
<dbReference type="RefSeq" id="WP_379835488.1">
    <property type="nucleotide sequence ID" value="NZ_JBHRYQ010000001.1"/>
</dbReference>
<dbReference type="EMBL" id="JBHRYQ010000001">
    <property type="protein sequence ID" value="MFC3809878.1"/>
    <property type="molecule type" value="Genomic_DNA"/>
</dbReference>
<evidence type="ECO:0000313" key="2">
    <source>
        <dbReference type="EMBL" id="MFC3809878.1"/>
    </source>
</evidence>
<feature type="signal peptide" evidence="1">
    <location>
        <begin position="1"/>
        <end position="20"/>
    </location>
</feature>
<reference evidence="3" key="1">
    <citation type="journal article" date="2019" name="Int. J. Syst. Evol. Microbiol.">
        <title>The Global Catalogue of Microorganisms (GCM) 10K type strain sequencing project: providing services to taxonomists for standard genome sequencing and annotation.</title>
        <authorList>
            <consortium name="The Broad Institute Genomics Platform"/>
            <consortium name="The Broad Institute Genome Sequencing Center for Infectious Disease"/>
            <person name="Wu L."/>
            <person name="Ma J."/>
        </authorList>
    </citation>
    <scope>NUCLEOTIDE SEQUENCE [LARGE SCALE GENOMIC DNA]</scope>
    <source>
        <strain evidence="3">CECT 7956</strain>
    </source>
</reference>
<protein>
    <recommendedName>
        <fullName evidence="4">DUF5723 domain-containing protein</fullName>
    </recommendedName>
</protein>
<name>A0ABV7YVC4_9BACT</name>
<gene>
    <name evidence="2" type="ORF">ACFOOI_04355</name>
</gene>
<sequence>MKASKYKLILFILYSTNLFSQNFLGIAGSNYAGIHSTIQNPANVVDTRQFININLGAAGVDLQNNYVRWNAPFSLFSMMSGTVSDKYKLSNGKVLWKTGDEYFKVLNQKNRADLFANGEGRGPAISIDLKKIGLGLAAGTRYRFMNSLTSTSLEVGKALVEGTQSPDLNGNLYTNRSVNFNSLYLTEYFGTIGKVIIQDEERFIKVGGTLKYLVSNMMGNIKSSDFDFIKTADPVDTKKQTIDFPRATGDLTIASPFPSLSISNFTSQLTAFNGIGKGVGAEIGVIYEYRPDIRKYSRNNNGKGFVDATVNKYKYKIGFSIKDIGFVNFKDPINVQTSEINSTGTQILPGDYNRIKGIEELIKTTGDVFNVNPASYGRAFRVYLPVTSILTFDYQLTEKYYVNMVYRQNYLPSNRRGPISYSGISVIPRMEKKNLELSAPLSLDNNFQNLNLGFALRYYSFFIGSDNLTGLFKLVKPRGLSIYSGISIPIYHKLPDSPLKCFTELRPIRKKKYKKARFK</sequence>